<accession>A0A6J4RC69</accession>
<dbReference type="EMBL" id="CADCVH010000095">
    <property type="protein sequence ID" value="CAA9466189.1"/>
    <property type="molecule type" value="Genomic_DNA"/>
</dbReference>
<feature type="non-terminal residue" evidence="2">
    <location>
        <position position="1"/>
    </location>
</feature>
<dbReference type="AlphaFoldDB" id="A0A6J4RC69"/>
<evidence type="ECO:0000256" key="1">
    <source>
        <dbReference type="SAM" id="MobiDB-lite"/>
    </source>
</evidence>
<feature type="region of interest" description="Disordered" evidence="1">
    <location>
        <begin position="1"/>
        <end position="40"/>
    </location>
</feature>
<feature type="non-terminal residue" evidence="2">
    <location>
        <position position="40"/>
    </location>
</feature>
<organism evidence="2">
    <name type="scientific">uncultured Rubrobacteraceae bacterium</name>
    <dbReference type="NCBI Taxonomy" id="349277"/>
    <lineage>
        <taxon>Bacteria</taxon>
        <taxon>Bacillati</taxon>
        <taxon>Actinomycetota</taxon>
        <taxon>Rubrobacteria</taxon>
        <taxon>Rubrobacterales</taxon>
        <taxon>Rubrobacteraceae</taxon>
        <taxon>environmental samples</taxon>
    </lineage>
</organism>
<reference evidence="2" key="1">
    <citation type="submission" date="2020-02" db="EMBL/GenBank/DDBJ databases">
        <authorList>
            <person name="Meier V. D."/>
        </authorList>
    </citation>
    <scope>NUCLEOTIDE SEQUENCE</scope>
    <source>
        <strain evidence="2">AVDCRST_MAG02</strain>
    </source>
</reference>
<protein>
    <submittedName>
        <fullName evidence="2">Uncharacterized protein</fullName>
    </submittedName>
</protein>
<gene>
    <name evidence="2" type="ORF">AVDCRST_MAG02-3133</name>
</gene>
<name>A0A6J4RC69_9ACTN</name>
<evidence type="ECO:0000313" key="2">
    <source>
        <dbReference type="EMBL" id="CAA9466189.1"/>
    </source>
</evidence>
<proteinExistence type="predicted"/>
<sequence>GKRGFQPAPRGRHLRDPEAQPGHPRRARGRAWPELRSGGL</sequence>